<dbReference type="SUPFAM" id="SSF52402">
    <property type="entry name" value="Adenine nucleotide alpha hydrolases-like"/>
    <property type="match status" value="2"/>
</dbReference>
<accession>A0A090W669</accession>
<organism evidence="3 4">
    <name type="scientific">Jejuia pallidilutea</name>
    <dbReference type="NCBI Taxonomy" id="504487"/>
    <lineage>
        <taxon>Bacteria</taxon>
        <taxon>Pseudomonadati</taxon>
        <taxon>Bacteroidota</taxon>
        <taxon>Flavobacteriia</taxon>
        <taxon>Flavobacteriales</taxon>
        <taxon>Flavobacteriaceae</taxon>
        <taxon>Jejuia</taxon>
    </lineage>
</organism>
<proteinExistence type="inferred from homology"/>
<dbReference type="PRINTS" id="PR01438">
    <property type="entry name" value="UNVRSLSTRESS"/>
</dbReference>
<dbReference type="PANTHER" id="PTHR46268">
    <property type="entry name" value="STRESS RESPONSE PROTEIN NHAX"/>
    <property type="match status" value="1"/>
</dbReference>
<dbReference type="CDD" id="cd00293">
    <property type="entry name" value="USP-like"/>
    <property type="match status" value="1"/>
</dbReference>
<dbReference type="RefSeq" id="WP_369385278.1">
    <property type="nucleotide sequence ID" value="NZ_BBNS01000025.1"/>
</dbReference>
<dbReference type="Pfam" id="PF00582">
    <property type="entry name" value="Usp"/>
    <property type="match status" value="1"/>
</dbReference>
<protein>
    <submittedName>
        <fullName evidence="3">Putative universal stress protein UspA</fullName>
    </submittedName>
</protein>
<evidence type="ECO:0000313" key="3">
    <source>
        <dbReference type="EMBL" id="GAL72485.1"/>
    </source>
</evidence>
<comment type="caution">
    <text evidence="3">The sequence shown here is derived from an EMBL/GenBank/DDBJ whole genome shotgun (WGS) entry which is preliminary data.</text>
</comment>
<dbReference type="PANTHER" id="PTHR46268:SF22">
    <property type="entry name" value="SENSOR PROTEIN KDPD-RELATED"/>
    <property type="match status" value="1"/>
</dbReference>
<reference evidence="3 4" key="1">
    <citation type="journal article" date="2014" name="Genome Announc.">
        <title>Draft Genome Sequence of Marine Flavobacterium Jejuia pallidilutea Strain 11shimoA1 and Pigmentation Mutants.</title>
        <authorList>
            <person name="Takatani N."/>
            <person name="Nakanishi M."/>
            <person name="Meirelles P."/>
            <person name="Mino S."/>
            <person name="Suda W."/>
            <person name="Oshima K."/>
            <person name="Hattori M."/>
            <person name="Ohkuma M."/>
            <person name="Hosokawa M."/>
            <person name="Miyashita K."/>
            <person name="Thompson F.L."/>
            <person name="Niwa A."/>
            <person name="Sawabe T."/>
            <person name="Sawabe T."/>
        </authorList>
    </citation>
    <scope>NUCLEOTIDE SEQUENCE [LARGE SCALE GENOMIC DNA]</scope>
    <source>
        <strain evidence="4">JCM19302</strain>
    </source>
</reference>
<dbReference type="EMBL" id="BBNS01000025">
    <property type="protein sequence ID" value="GAL72485.1"/>
    <property type="molecule type" value="Genomic_DNA"/>
</dbReference>
<sequence length="260" mass="29542">MKNILLPTDFSENSWNAITYALELFKNDVCTFYLLNTYTPAVYHVEYVLVNPAQFGLVDSAKETSIKNLESFKERIQKAFKNPNHTVKTLSVFNSLVSEVKDQVAEKAIDTIVMGTKGATGAKEVLFGSNTVHVLNQAKCPVLAIPDSFKYENPHELLFPTDYEIEFKSHHLNPIFDIAKSHTSRVNVLHVSYGNDLSVLQQKNKDILESKLAKVANVFHDVSNLNVEEAILDFQMKNKINMLIMINNKHSFFENLFLKN</sequence>
<comment type="similarity">
    <text evidence="1">Belongs to the universal stress protein A family.</text>
</comment>
<feature type="domain" description="UspA" evidence="2">
    <location>
        <begin position="1"/>
        <end position="146"/>
    </location>
</feature>
<name>A0A090W669_9FLAO</name>
<dbReference type="Gene3D" id="3.40.50.12370">
    <property type="match status" value="1"/>
</dbReference>
<dbReference type="InterPro" id="IPR006016">
    <property type="entry name" value="UspA"/>
</dbReference>
<dbReference type="Proteomes" id="UP000029646">
    <property type="component" value="Unassembled WGS sequence"/>
</dbReference>
<gene>
    <name evidence="3" type="ORF">JCM19302_1607</name>
</gene>
<dbReference type="InterPro" id="IPR006015">
    <property type="entry name" value="Universal_stress_UspA"/>
</dbReference>
<evidence type="ECO:0000313" key="4">
    <source>
        <dbReference type="Proteomes" id="UP000029646"/>
    </source>
</evidence>
<dbReference type="AlphaFoldDB" id="A0A090W669"/>
<evidence type="ECO:0000259" key="2">
    <source>
        <dbReference type="Pfam" id="PF00582"/>
    </source>
</evidence>
<evidence type="ECO:0000256" key="1">
    <source>
        <dbReference type="ARBA" id="ARBA00008791"/>
    </source>
</evidence>